<sequence>MLIFTSTPSCQADFDHRLGGCTTIRGSLYLFGNYTGPLQLPGVTRIGGSLAPYNDSTPNLTSVTADDLVEVGTLEVEGNSSNIYSPQLTVVYEQVEIRTDAAIVNASPTNGSALDINLFSLVIAPEILLRGNISSLSLPALASTTRIVNIYTNHVLNIAFSSLPSIESGLVSSNVPQRRYSIAFPVFQEAESALEIDITRRDGGKSSISIPLLSNSSTSIGISAPIRSSLSVVSTLTLNCGSTAAGWTRSTGRGAQQL</sequence>
<evidence type="ECO:0000313" key="1">
    <source>
        <dbReference type="EMBL" id="CZR59058.1"/>
    </source>
</evidence>
<name>A0A1L7X216_9HELO</name>
<organism evidence="1 2">
    <name type="scientific">Phialocephala subalpina</name>
    <dbReference type="NCBI Taxonomy" id="576137"/>
    <lineage>
        <taxon>Eukaryota</taxon>
        <taxon>Fungi</taxon>
        <taxon>Dikarya</taxon>
        <taxon>Ascomycota</taxon>
        <taxon>Pezizomycotina</taxon>
        <taxon>Leotiomycetes</taxon>
        <taxon>Helotiales</taxon>
        <taxon>Mollisiaceae</taxon>
        <taxon>Phialocephala</taxon>
        <taxon>Phialocephala fortinii species complex</taxon>
    </lineage>
</organism>
<keyword evidence="2" id="KW-1185">Reference proteome</keyword>
<protein>
    <submittedName>
        <fullName evidence="1">Uncharacterized protein</fullName>
    </submittedName>
</protein>
<evidence type="ECO:0000313" key="2">
    <source>
        <dbReference type="Proteomes" id="UP000184330"/>
    </source>
</evidence>
<dbReference type="OrthoDB" id="536881at2759"/>
<dbReference type="EMBL" id="FJOG01000013">
    <property type="protein sequence ID" value="CZR59058.1"/>
    <property type="molecule type" value="Genomic_DNA"/>
</dbReference>
<gene>
    <name evidence="1" type="ORF">PAC_08950</name>
</gene>
<accession>A0A1L7X216</accession>
<reference evidence="1 2" key="1">
    <citation type="submission" date="2016-03" db="EMBL/GenBank/DDBJ databases">
        <authorList>
            <person name="Ploux O."/>
        </authorList>
    </citation>
    <scope>NUCLEOTIDE SEQUENCE [LARGE SCALE GENOMIC DNA]</scope>
    <source>
        <strain evidence="1 2">UAMH 11012</strain>
    </source>
</reference>
<dbReference type="AlphaFoldDB" id="A0A1L7X216"/>
<proteinExistence type="predicted"/>
<dbReference type="Proteomes" id="UP000184330">
    <property type="component" value="Unassembled WGS sequence"/>
</dbReference>